<comment type="caution">
    <text evidence="1">The sequence shown here is derived from an EMBL/GenBank/DDBJ whole genome shotgun (WGS) entry which is preliminary data.</text>
</comment>
<reference evidence="1" key="1">
    <citation type="submission" date="2018-11" db="EMBL/GenBank/DDBJ databases">
        <authorList>
            <person name="Alioto T."/>
            <person name="Alioto T."/>
        </authorList>
    </citation>
    <scope>NUCLEOTIDE SEQUENCE</scope>
</reference>
<organism evidence="1 2">
    <name type="scientific">Mytilus galloprovincialis</name>
    <name type="common">Mediterranean mussel</name>
    <dbReference type="NCBI Taxonomy" id="29158"/>
    <lineage>
        <taxon>Eukaryota</taxon>
        <taxon>Metazoa</taxon>
        <taxon>Spiralia</taxon>
        <taxon>Lophotrochozoa</taxon>
        <taxon>Mollusca</taxon>
        <taxon>Bivalvia</taxon>
        <taxon>Autobranchia</taxon>
        <taxon>Pteriomorphia</taxon>
        <taxon>Mytilida</taxon>
        <taxon>Mytiloidea</taxon>
        <taxon>Mytilidae</taxon>
        <taxon>Mytilinae</taxon>
        <taxon>Mytilus</taxon>
    </lineage>
</organism>
<evidence type="ECO:0000313" key="1">
    <source>
        <dbReference type="EMBL" id="VDI05476.1"/>
    </source>
</evidence>
<gene>
    <name evidence="1" type="ORF">MGAL_10B089652</name>
</gene>
<name>A0A8B6CK22_MYTGA</name>
<dbReference type="EMBL" id="UYJE01001818">
    <property type="protein sequence ID" value="VDI05476.1"/>
    <property type="molecule type" value="Genomic_DNA"/>
</dbReference>
<evidence type="ECO:0000313" key="2">
    <source>
        <dbReference type="Proteomes" id="UP000596742"/>
    </source>
</evidence>
<dbReference type="AlphaFoldDB" id="A0A8B6CK22"/>
<dbReference type="OrthoDB" id="6127759at2759"/>
<keyword evidence="2" id="KW-1185">Reference proteome</keyword>
<sequence length="160" mass="18592">MPPLQSSVYLANAQKHGLQTEDSEKRDIHQLNVRRAAVLPPNTIVDIWFNALEDIDDSDTTTPTLNFTDYITSYWVANNQSIRTRLLRQEEAFSALTLIQYRAGGKRIPRKRKNREIDDRLQTLKIRLQNDELTPVEYGDAASHLLHIDQDFVFSYMFNL</sequence>
<protein>
    <submittedName>
        <fullName evidence="1">Uncharacterized protein</fullName>
    </submittedName>
</protein>
<proteinExistence type="predicted"/>
<accession>A0A8B6CK22</accession>
<dbReference type="Proteomes" id="UP000596742">
    <property type="component" value="Unassembled WGS sequence"/>
</dbReference>